<evidence type="ECO:0008006" key="3">
    <source>
        <dbReference type="Google" id="ProtNLM"/>
    </source>
</evidence>
<evidence type="ECO:0000313" key="1">
    <source>
        <dbReference type="EMBL" id="OKS86984.1"/>
    </source>
</evidence>
<comment type="caution">
    <text evidence="1">The sequence shown here is derived from an EMBL/GenBank/DDBJ whole genome shotgun (WGS) entry which is preliminary data.</text>
</comment>
<proteinExistence type="predicted"/>
<dbReference type="Pfam" id="PF14107">
    <property type="entry name" value="DUF4280"/>
    <property type="match status" value="1"/>
</dbReference>
<keyword evidence="2" id="KW-1185">Reference proteome</keyword>
<name>A0A1Q5ZYY1_9SPHI</name>
<dbReference type="AlphaFoldDB" id="A0A1Q5ZYY1"/>
<sequence>MSEKHLVCQGADCICQFGTTPDKIKVIAQSKHYINDENGSEKLIATDKDLGQPFKAKSFGSCKKMNNNPCKPAITKWDGFYDKVLLDDKAHVLLEDSKATCSVAGSACVSITFHGQTAAMKAGNTANANEDVQSQLNPLFNIKKVEEELLNIYLIETPGF</sequence>
<dbReference type="InterPro" id="IPR025460">
    <property type="entry name" value="DUF4280"/>
</dbReference>
<dbReference type="Proteomes" id="UP000186720">
    <property type="component" value="Unassembled WGS sequence"/>
</dbReference>
<reference evidence="1 2" key="1">
    <citation type="submission" date="2016-11" db="EMBL/GenBank/DDBJ databases">
        <title>Whole Genome Sequencing of Mucilaginibacter polytrichastri RG4-7(T) isolated from the moss sample.</title>
        <authorList>
            <person name="Li Y."/>
        </authorList>
    </citation>
    <scope>NUCLEOTIDE SEQUENCE [LARGE SCALE GENOMIC DNA]</scope>
    <source>
        <strain evidence="1 2">RG4-7</strain>
    </source>
</reference>
<dbReference type="OrthoDB" id="882303at2"/>
<evidence type="ECO:0000313" key="2">
    <source>
        <dbReference type="Proteomes" id="UP000186720"/>
    </source>
</evidence>
<dbReference type="STRING" id="1302689.RG47T_2442"/>
<accession>A0A1Q5ZYY1</accession>
<organism evidence="1 2">
    <name type="scientific">Mucilaginibacter polytrichastri</name>
    <dbReference type="NCBI Taxonomy" id="1302689"/>
    <lineage>
        <taxon>Bacteria</taxon>
        <taxon>Pseudomonadati</taxon>
        <taxon>Bacteroidota</taxon>
        <taxon>Sphingobacteriia</taxon>
        <taxon>Sphingobacteriales</taxon>
        <taxon>Sphingobacteriaceae</taxon>
        <taxon>Mucilaginibacter</taxon>
    </lineage>
</organism>
<dbReference type="EMBL" id="MPPL01000001">
    <property type="protein sequence ID" value="OKS86984.1"/>
    <property type="molecule type" value="Genomic_DNA"/>
</dbReference>
<dbReference type="RefSeq" id="WP_074489655.1">
    <property type="nucleotide sequence ID" value="NZ_FPAM01000005.1"/>
</dbReference>
<gene>
    <name evidence="1" type="ORF">RG47T_2442</name>
</gene>
<protein>
    <recommendedName>
        <fullName evidence="3">DUF4280 domain-containing protein</fullName>
    </recommendedName>
</protein>